<dbReference type="EMBL" id="JANBPK010000019">
    <property type="protein sequence ID" value="KAJ2936761.1"/>
    <property type="molecule type" value="Genomic_DNA"/>
</dbReference>
<reference evidence="1" key="1">
    <citation type="submission" date="2022-06" db="EMBL/GenBank/DDBJ databases">
        <title>Genome Sequence of Candolleomyces eurysporus.</title>
        <authorList>
            <person name="Buettner E."/>
        </authorList>
    </citation>
    <scope>NUCLEOTIDE SEQUENCE</scope>
    <source>
        <strain evidence="1">VTCC 930004</strain>
    </source>
</reference>
<evidence type="ECO:0000313" key="1">
    <source>
        <dbReference type="EMBL" id="KAJ2936761.1"/>
    </source>
</evidence>
<dbReference type="AlphaFoldDB" id="A0A9W8JJA2"/>
<comment type="caution">
    <text evidence="1">The sequence shown here is derived from an EMBL/GenBank/DDBJ whole genome shotgun (WGS) entry which is preliminary data.</text>
</comment>
<name>A0A9W8JJA2_9AGAR</name>
<proteinExistence type="predicted"/>
<evidence type="ECO:0000313" key="2">
    <source>
        <dbReference type="Proteomes" id="UP001140091"/>
    </source>
</evidence>
<gene>
    <name evidence="1" type="ORF">H1R20_g324</name>
</gene>
<keyword evidence="2" id="KW-1185">Reference proteome</keyword>
<feature type="non-terminal residue" evidence="1">
    <location>
        <position position="44"/>
    </location>
</feature>
<organism evidence="1 2">
    <name type="scientific">Candolleomyces eurysporus</name>
    <dbReference type="NCBI Taxonomy" id="2828524"/>
    <lineage>
        <taxon>Eukaryota</taxon>
        <taxon>Fungi</taxon>
        <taxon>Dikarya</taxon>
        <taxon>Basidiomycota</taxon>
        <taxon>Agaricomycotina</taxon>
        <taxon>Agaricomycetes</taxon>
        <taxon>Agaricomycetidae</taxon>
        <taxon>Agaricales</taxon>
        <taxon>Agaricineae</taxon>
        <taxon>Psathyrellaceae</taxon>
        <taxon>Candolleomyces</taxon>
    </lineage>
</organism>
<accession>A0A9W8JJA2</accession>
<sequence length="44" mass="5240">MFTRFAHLFQDRIFMFLDILQAEGHPSISRFEDEINQNVFCCAT</sequence>
<protein>
    <submittedName>
        <fullName evidence="1">Uncharacterized protein</fullName>
    </submittedName>
</protein>
<dbReference type="Proteomes" id="UP001140091">
    <property type="component" value="Unassembled WGS sequence"/>
</dbReference>